<evidence type="ECO:0000256" key="2">
    <source>
        <dbReference type="ARBA" id="ARBA00007886"/>
    </source>
</evidence>
<dbReference type="Proteomes" id="UP000198625">
    <property type="component" value="Unassembled WGS sequence"/>
</dbReference>
<dbReference type="Pfam" id="PF25198">
    <property type="entry name" value="Spore_GerAC_N"/>
    <property type="match status" value="1"/>
</dbReference>
<dbReference type="Gene3D" id="3.30.300.210">
    <property type="entry name" value="Nutrient germinant receptor protein C, domain 3"/>
    <property type="match status" value="1"/>
</dbReference>
<proteinExistence type="inferred from homology"/>
<keyword evidence="4" id="KW-0732">Signal</keyword>
<dbReference type="NCBIfam" id="TIGR02887">
    <property type="entry name" value="spore_ger_x_C"/>
    <property type="match status" value="1"/>
</dbReference>
<evidence type="ECO:0000256" key="7">
    <source>
        <dbReference type="ARBA" id="ARBA00023288"/>
    </source>
</evidence>
<evidence type="ECO:0000256" key="4">
    <source>
        <dbReference type="ARBA" id="ARBA00022729"/>
    </source>
</evidence>
<dbReference type="InterPro" id="IPR008844">
    <property type="entry name" value="Spore_GerAC-like"/>
</dbReference>
<keyword evidence="5" id="KW-0472">Membrane</keyword>
<keyword evidence="3" id="KW-0309">Germination</keyword>
<dbReference type="InterPro" id="IPR046953">
    <property type="entry name" value="Spore_GerAC-like_C"/>
</dbReference>
<evidence type="ECO:0000313" key="10">
    <source>
        <dbReference type="EMBL" id="SDY82318.1"/>
    </source>
</evidence>
<feature type="domain" description="Spore germination GerAC-like C-terminal" evidence="8">
    <location>
        <begin position="224"/>
        <end position="386"/>
    </location>
</feature>
<comment type="subcellular location">
    <subcellularLocation>
        <location evidence="1">Membrane</location>
        <topology evidence="1">Lipid-anchor</topology>
    </subcellularLocation>
</comment>
<evidence type="ECO:0000256" key="1">
    <source>
        <dbReference type="ARBA" id="ARBA00004635"/>
    </source>
</evidence>
<dbReference type="GO" id="GO:0016020">
    <property type="term" value="C:membrane"/>
    <property type="evidence" value="ECO:0007669"/>
    <property type="project" value="UniProtKB-SubCell"/>
</dbReference>
<dbReference type="PANTHER" id="PTHR35789">
    <property type="entry name" value="SPORE GERMINATION PROTEIN B3"/>
    <property type="match status" value="1"/>
</dbReference>
<feature type="domain" description="Spore germination protein N-terminal" evidence="9">
    <location>
        <begin position="24"/>
        <end position="193"/>
    </location>
</feature>
<comment type="similarity">
    <text evidence="2">Belongs to the GerABKC lipoprotein family.</text>
</comment>
<reference evidence="10 11" key="1">
    <citation type="submission" date="2016-10" db="EMBL/GenBank/DDBJ databases">
        <authorList>
            <person name="de Groot N.N."/>
        </authorList>
    </citation>
    <scope>NUCLEOTIDE SEQUENCE [LARGE SCALE GENOMIC DNA]</scope>
    <source>
        <strain evidence="10 11">DSM 21650</strain>
    </source>
</reference>
<dbReference type="AlphaFoldDB" id="A0A1H3N0I8"/>
<dbReference type="InterPro" id="IPR038501">
    <property type="entry name" value="Spore_GerAC_C_sf"/>
</dbReference>
<sequence length="398" mass="45254">MSRRIVFLLLIIILNMSLSGCQSSNEINRLAIITAIGIDKADSQYRITAQIIIPSEISQKYSQGKSPVVVRTVTAPTIFEGIRTMSREATRKLYLSHVQVLVLGEEIARSGIKNIIDFISRDHELRTDFYILVAKNSTAYNILDTLTPIENIPANFIHDSIEVSKKVWGHTKEVQLDELIRILSFKGQSLVLAGIVETGEDEKGKDVRTLDKVSPPDLLRLQYLAAFKKDKLVGWLENDECKGYSYITSNIESTIETLEEFEKGNIALEIKEAKSKIKVELYEGMPIINVDIKAKASIGEIQIDMDLTKEDNINKIEKMAEDNIQRECRAVIKKAQEELNTDIFGFGEAIYRKHPKIWNDLKEDWSNRFKNITVNITVDVEIKQTGTTTMVLEEREME</sequence>
<dbReference type="GO" id="GO:0009847">
    <property type="term" value="P:spore germination"/>
    <property type="evidence" value="ECO:0007669"/>
    <property type="project" value="InterPro"/>
</dbReference>
<evidence type="ECO:0000313" key="11">
    <source>
        <dbReference type="Proteomes" id="UP000198625"/>
    </source>
</evidence>
<accession>A0A1H3N0I8</accession>
<gene>
    <name evidence="10" type="ORF">SAMN05660462_00995</name>
</gene>
<evidence type="ECO:0000256" key="3">
    <source>
        <dbReference type="ARBA" id="ARBA00022544"/>
    </source>
</evidence>
<dbReference type="RefSeq" id="WP_091728032.1">
    <property type="nucleotide sequence ID" value="NZ_FNQE01000008.1"/>
</dbReference>
<dbReference type="Pfam" id="PF05504">
    <property type="entry name" value="Spore_GerAC"/>
    <property type="match status" value="1"/>
</dbReference>
<dbReference type="InterPro" id="IPR057336">
    <property type="entry name" value="GerAC_N"/>
</dbReference>
<dbReference type="PROSITE" id="PS51257">
    <property type="entry name" value="PROKAR_LIPOPROTEIN"/>
    <property type="match status" value="1"/>
</dbReference>
<dbReference type="STRING" id="415015.SAMN05660462_00995"/>
<protein>
    <submittedName>
        <fullName evidence="10">Spore germination protein KC</fullName>
    </submittedName>
</protein>
<dbReference type="PANTHER" id="PTHR35789:SF1">
    <property type="entry name" value="SPORE GERMINATION PROTEIN B3"/>
    <property type="match status" value="1"/>
</dbReference>
<keyword evidence="6" id="KW-0564">Palmitate</keyword>
<evidence type="ECO:0000256" key="5">
    <source>
        <dbReference type="ARBA" id="ARBA00023136"/>
    </source>
</evidence>
<keyword evidence="11" id="KW-1185">Reference proteome</keyword>
<dbReference type="Gene3D" id="6.20.190.10">
    <property type="entry name" value="Nutrient germinant receptor protein C, domain 1"/>
    <property type="match status" value="1"/>
</dbReference>
<name>A0A1H3N0I8_9FIRM</name>
<keyword evidence="7" id="KW-0449">Lipoprotein</keyword>
<evidence type="ECO:0000256" key="6">
    <source>
        <dbReference type="ARBA" id="ARBA00023139"/>
    </source>
</evidence>
<organism evidence="10 11">
    <name type="scientific">Proteiniborus ethanoligenes</name>
    <dbReference type="NCBI Taxonomy" id="415015"/>
    <lineage>
        <taxon>Bacteria</taxon>
        <taxon>Bacillati</taxon>
        <taxon>Bacillota</taxon>
        <taxon>Clostridia</taxon>
        <taxon>Eubacteriales</taxon>
        <taxon>Proteiniborus</taxon>
    </lineage>
</organism>
<dbReference type="OrthoDB" id="9816067at2"/>
<evidence type="ECO:0000259" key="8">
    <source>
        <dbReference type="Pfam" id="PF05504"/>
    </source>
</evidence>
<dbReference type="EMBL" id="FNQE01000008">
    <property type="protein sequence ID" value="SDY82318.1"/>
    <property type="molecule type" value="Genomic_DNA"/>
</dbReference>
<evidence type="ECO:0000259" key="9">
    <source>
        <dbReference type="Pfam" id="PF25198"/>
    </source>
</evidence>